<evidence type="ECO:0000313" key="2">
    <source>
        <dbReference type="Proteomes" id="UP000233417"/>
    </source>
</evidence>
<accession>A0A2N2F3E7</accession>
<proteinExistence type="predicted"/>
<sequence length="179" mass="20788">MRKDITMPNDEIISITKNFSKNKYKAIFESMFWIKKNLEKMDYDRGLFRKRDASEIVKSKKFMGCTDVGLVFISLMRSLGIKATYMETISEGTLVDFIKYPDKEISISGHIFVRVEIEDISMIVDPMTFQILLINNLPAHSMFSDAVIIAEGKDFVELDMNSEEKIRKNTIKFVKKTFK</sequence>
<protein>
    <recommendedName>
        <fullName evidence="3">Transglutaminase-like domain-containing protein</fullName>
    </recommendedName>
</protein>
<gene>
    <name evidence="1" type="ORF">CVU76_01770</name>
</gene>
<comment type="caution">
    <text evidence="1">The sequence shown here is derived from an EMBL/GenBank/DDBJ whole genome shotgun (WGS) entry which is preliminary data.</text>
</comment>
<evidence type="ECO:0008006" key="3">
    <source>
        <dbReference type="Google" id="ProtNLM"/>
    </source>
</evidence>
<dbReference type="Proteomes" id="UP000233417">
    <property type="component" value="Unassembled WGS sequence"/>
</dbReference>
<dbReference type="EMBL" id="PHAO01000001">
    <property type="protein sequence ID" value="PKN02744.1"/>
    <property type="molecule type" value="Genomic_DNA"/>
</dbReference>
<name>A0A2N2F3E7_9BACT</name>
<dbReference type="Gene3D" id="3.10.620.30">
    <property type="match status" value="1"/>
</dbReference>
<organism evidence="1 2">
    <name type="scientific">Candidatus Dojkabacteria bacterium HGW-Dojkabacteria-1</name>
    <dbReference type="NCBI Taxonomy" id="2013761"/>
    <lineage>
        <taxon>Bacteria</taxon>
        <taxon>Candidatus Dojkabacteria</taxon>
    </lineage>
</organism>
<evidence type="ECO:0000313" key="1">
    <source>
        <dbReference type="EMBL" id="PKN02744.1"/>
    </source>
</evidence>
<dbReference type="AlphaFoldDB" id="A0A2N2F3E7"/>
<reference evidence="1 2" key="1">
    <citation type="journal article" date="2017" name="ISME J.">
        <title>Potential for microbial H2 and metal transformations associated with novel bacteria and archaea in deep terrestrial subsurface sediments.</title>
        <authorList>
            <person name="Hernsdorf A.W."/>
            <person name="Amano Y."/>
            <person name="Miyakawa K."/>
            <person name="Ise K."/>
            <person name="Suzuki Y."/>
            <person name="Anantharaman K."/>
            <person name="Probst A."/>
            <person name="Burstein D."/>
            <person name="Thomas B.C."/>
            <person name="Banfield J.F."/>
        </authorList>
    </citation>
    <scope>NUCLEOTIDE SEQUENCE [LARGE SCALE GENOMIC DNA]</scope>
    <source>
        <strain evidence="1">HGW-Dojkabacteria-1</strain>
    </source>
</reference>